<comment type="cofactor">
    <cofactor evidence="1">
        <name>Zn(2+)</name>
        <dbReference type="ChEBI" id="CHEBI:29105"/>
    </cofactor>
</comment>
<evidence type="ECO:0000256" key="5">
    <source>
        <dbReference type="ARBA" id="ARBA00022833"/>
    </source>
</evidence>
<dbReference type="CDD" id="cd07324">
    <property type="entry name" value="M48C_Oma1-like"/>
    <property type="match status" value="1"/>
</dbReference>
<keyword evidence="6 8" id="KW-0482">Metalloprotease</keyword>
<evidence type="ECO:0000256" key="1">
    <source>
        <dbReference type="ARBA" id="ARBA00001947"/>
    </source>
</evidence>
<comment type="caution">
    <text evidence="8">The sequence shown here is derived from an EMBL/GenBank/DDBJ whole genome shotgun (WGS) entry which is preliminary data.</text>
</comment>
<evidence type="ECO:0000313" key="8">
    <source>
        <dbReference type="EMBL" id="TPW30731.1"/>
    </source>
</evidence>
<dbReference type="Gene3D" id="3.30.2010.10">
    <property type="entry name" value="Metalloproteases ('zincins'), catalytic domain"/>
    <property type="match status" value="1"/>
</dbReference>
<keyword evidence="9" id="KW-1185">Reference proteome</keyword>
<protein>
    <submittedName>
        <fullName evidence="8">Metalloprotease</fullName>
    </submittedName>
</protein>
<feature type="domain" description="Peptidase M48" evidence="7">
    <location>
        <begin position="76"/>
        <end position="256"/>
    </location>
</feature>
<dbReference type="OrthoDB" id="9810445at2"/>
<gene>
    <name evidence="8" type="ORF">FJU11_04715</name>
</gene>
<accession>A0A506UC94</accession>
<evidence type="ECO:0000259" key="7">
    <source>
        <dbReference type="Pfam" id="PF01435"/>
    </source>
</evidence>
<evidence type="ECO:0000256" key="6">
    <source>
        <dbReference type="ARBA" id="ARBA00023049"/>
    </source>
</evidence>
<evidence type="ECO:0000256" key="2">
    <source>
        <dbReference type="ARBA" id="ARBA00022670"/>
    </source>
</evidence>
<evidence type="ECO:0000313" key="9">
    <source>
        <dbReference type="Proteomes" id="UP000320314"/>
    </source>
</evidence>
<reference evidence="8 9" key="1">
    <citation type="submission" date="2019-06" db="EMBL/GenBank/DDBJ databases">
        <authorList>
            <person name="Li M."/>
        </authorList>
    </citation>
    <scope>NUCLEOTIDE SEQUENCE [LARGE SCALE GENOMIC DNA]</scope>
    <source>
        <strain evidence="8 9">BGMRC6574</strain>
    </source>
</reference>
<dbReference type="InterPro" id="IPR051156">
    <property type="entry name" value="Mito/Outer_Membr_Metalloprot"/>
</dbReference>
<keyword evidence="2 8" id="KW-0645">Protease</keyword>
<dbReference type="PANTHER" id="PTHR22726">
    <property type="entry name" value="METALLOENDOPEPTIDASE OMA1"/>
    <property type="match status" value="1"/>
</dbReference>
<evidence type="ECO:0000256" key="4">
    <source>
        <dbReference type="ARBA" id="ARBA00022801"/>
    </source>
</evidence>
<dbReference type="GO" id="GO:0016020">
    <property type="term" value="C:membrane"/>
    <property type="evidence" value="ECO:0007669"/>
    <property type="project" value="TreeGrafter"/>
</dbReference>
<dbReference type="Proteomes" id="UP000320314">
    <property type="component" value="Unassembled WGS sequence"/>
</dbReference>
<dbReference type="GO" id="GO:0051603">
    <property type="term" value="P:proteolysis involved in protein catabolic process"/>
    <property type="evidence" value="ECO:0007669"/>
    <property type="project" value="TreeGrafter"/>
</dbReference>
<dbReference type="AlphaFoldDB" id="A0A506UC94"/>
<dbReference type="RefSeq" id="WP_141165869.1">
    <property type="nucleotide sequence ID" value="NZ_VHLH01000005.1"/>
</dbReference>
<name>A0A506UC94_9HYPH</name>
<keyword evidence="5" id="KW-0862">Zinc</keyword>
<dbReference type="PROSITE" id="PS51257">
    <property type="entry name" value="PROKAR_LIPOPROTEIN"/>
    <property type="match status" value="1"/>
</dbReference>
<dbReference type="Pfam" id="PF01435">
    <property type="entry name" value="Peptidase_M48"/>
    <property type="match status" value="1"/>
</dbReference>
<dbReference type="EMBL" id="VHLH01000005">
    <property type="protein sequence ID" value="TPW30731.1"/>
    <property type="molecule type" value="Genomic_DNA"/>
</dbReference>
<dbReference type="GO" id="GO:0004222">
    <property type="term" value="F:metalloendopeptidase activity"/>
    <property type="evidence" value="ECO:0007669"/>
    <property type="project" value="InterPro"/>
</dbReference>
<dbReference type="GO" id="GO:0046872">
    <property type="term" value="F:metal ion binding"/>
    <property type="evidence" value="ECO:0007669"/>
    <property type="project" value="UniProtKB-KW"/>
</dbReference>
<organism evidence="8 9">
    <name type="scientific">Pararhizobium mangrovi</name>
    <dbReference type="NCBI Taxonomy" id="2590452"/>
    <lineage>
        <taxon>Bacteria</taxon>
        <taxon>Pseudomonadati</taxon>
        <taxon>Pseudomonadota</taxon>
        <taxon>Alphaproteobacteria</taxon>
        <taxon>Hyphomicrobiales</taxon>
        <taxon>Rhizobiaceae</taxon>
        <taxon>Rhizobium/Agrobacterium group</taxon>
        <taxon>Pararhizobium</taxon>
    </lineage>
</organism>
<dbReference type="PANTHER" id="PTHR22726:SF1">
    <property type="entry name" value="METALLOENDOPEPTIDASE OMA1, MITOCHONDRIAL"/>
    <property type="match status" value="1"/>
</dbReference>
<sequence>MRHAALAAIICLSAGCQSFLDRSDAADVSVHPSKTPQIVSEVSKADPKAKLGAQEHPRILSAYGGAYHDDDLDRLVARIVGALTAVSDNPDQTYRITVLDSPSVNAFALPGGYIYVSRGLLALADDASEVAAVISHEMGHVTANHGIERQHFEETQHLNQRVVDEVLSNRLESNAMRAQNKLKLAAFSRQQELQADRIGAHMLGRAGYDPYAAARFLKTMAEYADFVASDPNRDSSLDFLSSHPNTPERIKRVRAYAEEFGKPGTVGSRGQDYFLDGIEGLRFGDKPKDGYVRGQVFLHPDLGIRFAVPKGFTLRNTDNAVLASGPDDLAVRFDAVDADGKGSLEDYVDSGWINGLDPSSIKHTTIAGMPAVTGRAMADQWQFDVTVIRFNGRIYRFLTAAPRDSDRLEDVANAVRSSFRRMTQSEIASVGPLRVRVTRVAPGDTVATFAARMQGTVDKERLFRILNGLGPTETLKPGERVKYIAQ</sequence>
<proteinExistence type="predicted"/>
<keyword evidence="3" id="KW-0479">Metal-binding</keyword>
<keyword evidence="4" id="KW-0378">Hydrolase</keyword>
<dbReference type="InterPro" id="IPR001915">
    <property type="entry name" value="Peptidase_M48"/>
</dbReference>
<evidence type="ECO:0000256" key="3">
    <source>
        <dbReference type="ARBA" id="ARBA00022723"/>
    </source>
</evidence>